<protein>
    <recommendedName>
        <fullName evidence="6">Macro domain-containing protein</fullName>
    </recommendedName>
</protein>
<name>A0A1R3S0L4_ASPC5</name>
<dbReference type="Gene3D" id="3.40.220.10">
    <property type="entry name" value="Leucine Aminopeptidase, subunit E, domain 1"/>
    <property type="match status" value="1"/>
</dbReference>
<keyword evidence="2" id="KW-0479">Metal-binding</keyword>
<keyword evidence="9" id="KW-1185">Reference proteome</keyword>
<dbReference type="InterPro" id="IPR002589">
    <property type="entry name" value="Macro_dom"/>
</dbReference>
<accession>A0A1R3S0L4</accession>
<organism evidence="8 9">
    <name type="scientific">Aspergillus carbonarius (strain ITEM 5010)</name>
    <dbReference type="NCBI Taxonomy" id="602072"/>
    <lineage>
        <taxon>Eukaryota</taxon>
        <taxon>Fungi</taxon>
        <taxon>Dikarya</taxon>
        <taxon>Ascomycota</taxon>
        <taxon>Pezizomycotina</taxon>
        <taxon>Eurotiomycetes</taxon>
        <taxon>Eurotiomycetidae</taxon>
        <taxon>Eurotiales</taxon>
        <taxon>Aspergillaceae</taxon>
        <taxon>Aspergillus</taxon>
        <taxon>Aspergillus subgen. Circumdati</taxon>
    </lineage>
</organism>
<gene>
    <name evidence="7" type="ORF">ASPCADRAFT_158122</name>
    <name evidence="8" type="ORF">ASPCADRAFT_511316</name>
</gene>
<dbReference type="VEuPathDB" id="FungiDB:ASPCADRAFT_158122"/>
<sequence length="608" mass="67258">MTGSVLSVLQALLGDSHYFQPRRHSCHHHSHHHHHGIESIESMEAWAQYRLMKQLLCVRHPRDPLDPALLDDIEQVLREECAHRVLIDAASLAALTRVETADTTPIRSTSLHLWQGDITTLDGVTAITNAANGEMLGCFQPAHRCIDNIIHARAGPRLREECFRLMKSGGRQLPVGQACATAGYCLPAPYIIHTVGPQLDAGQPAPTPQQRHQLQQCYEAILDAAETLPTADQQGKTIALCGIATGLFAFPVNEAAPLAVEAVLGWLQGHPHTTITNIIFNTFRDADTAIYQQVLAARYSPGPSCVAPPQVHGDSLRQANAWLSAADTLVVSCGAGISAAIGLDYTSTALFTQHFPAFKKYRLRRLYDTFDRTLRDWPSENVRWGFSFTHLALVRRWPRSSLYTALVEWLASSFAPDQVHVRTSNADGLFRAHDLPETQCSTPQGQYAYLQCLSNCRPEAVFPSAPYLDAALPHLDPVTQALTATDKIPTCRFCGGAMSICVRAGDWFNQRPFEAGEERWHHFREAFLTDRRRKVVILELGVGLSTPGVLRWENEDLVEQGEGRVRLVRAGLGDAAQVPWELETEQLATSVEGDLQDIVRAIVAPRSQ</sequence>
<dbReference type="InterPro" id="IPR029035">
    <property type="entry name" value="DHS-like_NAD/FAD-binding_dom"/>
</dbReference>
<evidence type="ECO:0000313" key="7">
    <source>
        <dbReference type="EMBL" id="OOG00251.1"/>
    </source>
</evidence>
<feature type="domain" description="Macro" evidence="6">
    <location>
        <begin position="110"/>
        <end position="259"/>
    </location>
</feature>
<dbReference type="Proteomes" id="UP000188318">
    <property type="component" value="Unassembled WGS sequence"/>
</dbReference>
<dbReference type="SUPFAM" id="SSF52467">
    <property type="entry name" value="DHS-like NAD/FAD-binding domain"/>
    <property type="match status" value="1"/>
</dbReference>
<dbReference type="STRING" id="602072.A0A1R3S0L4"/>
<evidence type="ECO:0000256" key="4">
    <source>
        <dbReference type="ARBA" id="ARBA00022833"/>
    </source>
</evidence>
<keyword evidence="4" id="KW-0862">Zinc</keyword>
<keyword evidence="3" id="KW-0378">Hydrolase</keyword>
<keyword evidence="5" id="KW-0326">Glycosidase</keyword>
<dbReference type="Pfam" id="PF01661">
    <property type="entry name" value="Macro"/>
    <property type="match status" value="1"/>
</dbReference>
<reference evidence="9" key="2">
    <citation type="journal article" date="2017" name="Genome Biol.">
        <title>Comparative genomics reveals high biological diversity and specific adaptations in the industrially and medically important fungal genus Aspergillus.</title>
        <authorList>
            <person name="de Vries R.P."/>
            <person name="Riley R."/>
            <person name="Wiebenga A."/>
            <person name="Aguilar-Osorio G."/>
            <person name="Amillis S."/>
            <person name="Uchima C.A."/>
            <person name="Anderluh G."/>
            <person name="Asadollahi M."/>
            <person name="Askin M."/>
            <person name="Barry K."/>
            <person name="Battaglia E."/>
            <person name="Bayram O."/>
            <person name="Benocci T."/>
            <person name="Braus-Stromeyer S.A."/>
            <person name="Caldana C."/>
            <person name="Canovas D."/>
            <person name="Cerqueira G.C."/>
            <person name="Chen F."/>
            <person name="Chen W."/>
            <person name="Choi C."/>
            <person name="Clum A."/>
            <person name="Dos Santos R.A."/>
            <person name="Damasio A.R."/>
            <person name="Diallinas G."/>
            <person name="Emri T."/>
            <person name="Fekete E."/>
            <person name="Flipphi M."/>
            <person name="Freyberg S."/>
            <person name="Gallo A."/>
            <person name="Gournas C."/>
            <person name="Habgood R."/>
            <person name="Hainaut M."/>
            <person name="Harispe M.L."/>
            <person name="Henrissat B."/>
            <person name="Hilden K.S."/>
            <person name="Hope R."/>
            <person name="Hossain A."/>
            <person name="Karabika E."/>
            <person name="Karaffa L."/>
            <person name="Karanyi Z."/>
            <person name="Krasevec N."/>
            <person name="Kuo A."/>
            <person name="Kusch H."/>
            <person name="LaButti K."/>
            <person name="Lagendijk E.L."/>
            <person name="Lapidus A."/>
            <person name="Levasseur A."/>
            <person name="Lindquist E."/>
            <person name="Lipzen A."/>
            <person name="Logrieco A.F."/>
            <person name="MacCabe A."/>
            <person name="Maekelae M.R."/>
            <person name="Malavazi I."/>
            <person name="Melin P."/>
            <person name="Meyer V."/>
            <person name="Mielnichuk N."/>
            <person name="Miskei M."/>
            <person name="Molnar A.P."/>
            <person name="Mule G."/>
            <person name="Ngan C.Y."/>
            <person name="Orejas M."/>
            <person name="Orosz E."/>
            <person name="Ouedraogo J.P."/>
            <person name="Overkamp K.M."/>
            <person name="Park H.-S."/>
            <person name="Perrone G."/>
            <person name="Piumi F."/>
            <person name="Punt P.J."/>
            <person name="Ram A.F."/>
            <person name="Ramon A."/>
            <person name="Rauscher S."/>
            <person name="Record E."/>
            <person name="Riano-Pachon D.M."/>
            <person name="Robert V."/>
            <person name="Roehrig J."/>
            <person name="Ruller R."/>
            <person name="Salamov A."/>
            <person name="Salih N.S."/>
            <person name="Samson R.A."/>
            <person name="Sandor E."/>
            <person name="Sanguinetti M."/>
            <person name="Schuetze T."/>
            <person name="Sepcic K."/>
            <person name="Shelest E."/>
            <person name="Sherlock G."/>
            <person name="Sophianopoulou V."/>
            <person name="Squina F.M."/>
            <person name="Sun H."/>
            <person name="Susca A."/>
            <person name="Todd R.B."/>
            <person name="Tsang A."/>
            <person name="Unkles S.E."/>
            <person name="van de Wiele N."/>
            <person name="van Rossen-Uffink D."/>
            <person name="Oliveira J.V."/>
            <person name="Vesth T.C."/>
            <person name="Visser J."/>
            <person name="Yu J.-H."/>
            <person name="Zhou M."/>
            <person name="Andersen M.R."/>
            <person name="Archer D.B."/>
            <person name="Baker S.E."/>
            <person name="Benoit I."/>
            <person name="Brakhage A.A."/>
            <person name="Braus G.H."/>
            <person name="Fischer R."/>
            <person name="Frisvad J.C."/>
            <person name="Goldman G.H."/>
            <person name="Houbraken J."/>
            <person name="Oakley B."/>
            <person name="Pocsi I."/>
            <person name="Scazzocchio C."/>
            <person name="Seiboth B."/>
            <person name="vanKuyk P.A."/>
            <person name="Wortman J."/>
            <person name="Dyer P.S."/>
            <person name="Grigoriev I.V."/>
        </authorList>
    </citation>
    <scope>NUCLEOTIDE SEQUENCE [LARGE SCALE GENOMIC DNA]</scope>
    <source>
        <strain evidence="9">ITEM 5010</strain>
    </source>
</reference>
<reference evidence="8" key="1">
    <citation type="submission" date="2016-12" db="EMBL/GenBank/DDBJ databases">
        <authorList>
            <consortium name="DOE Joint Genome Institute"/>
            <person name="Riley R."/>
            <person name="Kuo A."/>
            <person name="Sun H."/>
            <person name="Pangilinan J."/>
            <person name="Culley D."/>
            <person name="Salamov A."/>
            <person name="Magnuson J."/>
            <person name="Bruno K."/>
            <person name="Henrissat B."/>
            <person name="Berka R."/>
            <person name="Tsang A."/>
            <person name="Barry K."/>
            <person name="lapidus A."/>
            <person name="Martin J."/>
            <person name="Lindquist E."/>
            <person name="Wang Z."/>
            <person name="Baker S."/>
            <person name="Grigoriev I."/>
            <person name="Nordberg H.P."/>
            <person name="Cantor M.N."/>
            <person name="Hua S.X."/>
        </authorList>
    </citation>
    <scope>NUCLEOTIDE SEQUENCE [LARGE SCALE GENOMIC DNA]</scope>
    <source>
        <strain evidence="8">ITEM 5010</strain>
    </source>
</reference>
<dbReference type="EMBL" id="KV907493">
    <property type="protein sequence ID" value="OOG00251.1"/>
    <property type="molecule type" value="Genomic_DNA"/>
</dbReference>
<dbReference type="PANTHER" id="PTHR11106:SF121">
    <property type="entry name" value="ADP-RIBOSE 1''-PHOSPHATE PHOSPHATASE"/>
    <property type="match status" value="1"/>
</dbReference>
<comment type="cofactor">
    <cofactor evidence="1">
        <name>Zn(2+)</name>
        <dbReference type="ChEBI" id="CHEBI:29105"/>
    </cofactor>
</comment>
<evidence type="ECO:0000259" key="6">
    <source>
        <dbReference type="SMART" id="SM00506"/>
    </source>
</evidence>
<dbReference type="OMA" id="RWPNEEL"/>
<dbReference type="InterPro" id="IPR043472">
    <property type="entry name" value="Macro_dom-like"/>
</dbReference>
<evidence type="ECO:0000256" key="5">
    <source>
        <dbReference type="ARBA" id="ARBA00023295"/>
    </source>
</evidence>
<dbReference type="SMART" id="SM00506">
    <property type="entry name" value="A1pp"/>
    <property type="match status" value="1"/>
</dbReference>
<dbReference type="GO" id="GO:0046872">
    <property type="term" value="F:metal ion binding"/>
    <property type="evidence" value="ECO:0007669"/>
    <property type="project" value="UniProtKB-KW"/>
</dbReference>
<dbReference type="Gene3D" id="3.40.50.1220">
    <property type="entry name" value="TPP-binding domain"/>
    <property type="match status" value="1"/>
</dbReference>
<evidence type="ECO:0000313" key="9">
    <source>
        <dbReference type="Proteomes" id="UP000188318"/>
    </source>
</evidence>
<evidence type="ECO:0000313" key="8">
    <source>
        <dbReference type="EMBL" id="OOG00269.1"/>
    </source>
</evidence>
<evidence type="ECO:0000256" key="3">
    <source>
        <dbReference type="ARBA" id="ARBA00022801"/>
    </source>
</evidence>
<dbReference type="EMBL" id="KV907493">
    <property type="protein sequence ID" value="OOG00269.1"/>
    <property type="molecule type" value="Genomic_DNA"/>
</dbReference>
<dbReference type="GO" id="GO:0016798">
    <property type="term" value="F:hydrolase activity, acting on glycosyl bonds"/>
    <property type="evidence" value="ECO:0007669"/>
    <property type="project" value="UniProtKB-KW"/>
</dbReference>
<dbReference type="PANTHER" id="PTHR11106">
    <property type="entry name" value="GANGLIOSIDE INDUCED DIFFERENTIATION ASSOCIATED PROTEIN 2-RELATED"/>
    <property type="match status" value="1"/>
</dbReference>
<evidence type="ECO:0000256" key="2">
    <source>
        <dbReference type="ARBA" id="ARBA00022723"/>
    </source>
</evidence>
<dbReference type="OrthoDB" id="6077599at2759"/>
<evidence type="ECO:0000256" key="1">
    <source>
        <dbReference type="ARBA" id="ARBA00001947"/>
    </source>
</evidence>
<dbReference type="AlphaFoldDB" id="A0A1R3S0L4"/>
<proteinExistence type="predicted"/>
<dbReference type="VEuPathDB" id="FungiDB:ASPCADRAFT_511316"/>
<dbReference type="SUPFAM" id="SSF52949">
    <property type="entry name" value="Macro domain-like"/>
    <property type="match status" value="1"/>
</dbReference>